<organism evidence="4 5">
    <name type="scientific">Aliishimia ponticola</name>
    <dbReference type="NCBI Taxonomy" id="2499833"/>
    <lineage>
        <taxon>Bacteria</taxon>
        <taxon>Pseudomonadati</taxon>
        <taxon>Pseudomonadota</taxon>
        <taxon>Alphaproteobacteria</taxon>
        <taxon>Rhodobacterales</taxon>
        <taxon>Paracoccaceae</taxon>
        <taxon>Aliishimia</taxon>
    </lineage>
</organism>
<feature type="signal peptide" evidence="2">
    <location>
        <begin position="1"/>
        <end position="21"/>
    </location>
</feature>
<sequence>MLRTSLLSLVFTALFASASSAADGEKTDPDALFQTEYAGDLSEFVWKKRPVIVFADSEFDPAFSEQMEMLRTRPEALMSRDVVVLTDTDPSNLSAMRKKLRPNGFALVIMSKEGRVQLRKPAPWDVREITRSIDKMPIRQLEIREEKERARQ</sequence>
<dbReference type="OrthoDB" id="7362103at2"/>
<keyword evidence="1 2" id="KW-0732">Signal</keyword>
<dbReference type="InterPro" id="IPR025232">
    <property type="entry name" value="DUF4174"/>
</dbReference>
<gene>
    <name evidence="4" type="ORF">E4Z66_12000</name>
</gene>
<evidence type="ECO:0000256" key="2">
    <source>
        <dbReference type="SAM" id="SignalP"/>
    </source>
</evidence>
<dbReference type="AlphaFoldDB" id="A0A4S4N9F5"/>
<protein>
    <submittedName>
        <fullName evidence="4">DUF4174 domain-containing protein</fullName>
    </submittedName>
</protein>
<dbReference type="RefSeq" id="WP_136463269.1">
    <property type="nucleotide sequence ID" value="NZ_SRKY01000003.1"/>
</dbReference>
<keyword evidence="5" id="KW-1185">Reference proteome</keyword>
<dbReference type="Pfam" id="PF13778">
    <property type="entry name" value="DUF4174"/>
    <property type="match status" value="1"/>
</dbReference>
<evidence type="ECO:0000256" key="1">
    <source>
        <dbReference type="ARBA" id="ARBA00022729"/>
    </source>
</evidence>
<reference evidence="4 5" key="1">
    <citation type="submission" date="2019-04" db="EMBL/GenBank/DDBJ databases">
        <title>Shimia ponticola sp. nov., isolated from seawater.</title>
        <authorList>
            <person name="Kim Y.-O."/>
            <person name="Yoon J.-H."/>
        </authorList>
    </citation>
    <scope>NUCLEOTIDE SEQUENCE [LARGE SCALE GENOMIC DNA]</scope>
    <source>
        <strain evidence="4 5">MYP11</strain>
    </source>
</reference>
<evidence type="ECO:0000313" key="5">
    <source>
        <dbReference type="Proteomes" id="UP000306602"/>
    </source>
</evidence>
<evidence type="ECO:0000259" key="3">
    <source>
        <dbReference type="Pfam" id="PF13778"/>
    </source>
</evidence>
<evidence type="ECO:0000313" key="4">
    <source>
        <dbReference type="EMBL" id="THH35799.1"/>
    </source>
</evidence>
<dbReference type="EMBL" id="SRKY01000003">
    <property type="protein sequence ID" value="THH35799.1"/>
    <property type="molecule type" value="Genomic_DNA"/>
</dbReference>
<feature type="chain" id="PRO_5020747348" evidence="2">
    <location>
        <begin position="22"/>
        <end position="152"/>
    </location>
</feature>
<proteinExistence type="predicted"/>
<dbReference type="Proteomes" id="UP000306602">
    <property type="component" value="Unassembled WGS sequence"/>
</dbReference>
<name>A0A4S4N9F5_9RHOB</name>
<comment type="caution">
    <text evidence="4">The sequence shown here is derived from an EMBL/GenBank/DDBJ whole genome shotgun (WGS) entry which is preliminary data.</text>
</comment>
<feature type="domain" description="DUF4174" evidence="3">
    <location>
        <begin position="41"/>
        <end position="142"/>
    </location>
</feature>
<accession>A0A4S4N9F5</accession>